<sequence>MLVKQLFLLQALGIIAVVNSLNSKPPPYGQLSVSGTKLVGANGQPVQLIGNSLGWHQWWPQYWTAATVKALKCKWNANVVRAAMGVDQGGYISDPNTAYRLVTTVIEAAISEGIYVIVDWHAHEAHANEAAAFFTRIAKSYAQYPHILYETFNEPLSVSWNNVLVPYHKKVVGAIRAVDKKNVIILGTPTYSQNVDEAAQNPIREFKNLMYTLHYYASSHFVHDIGTKLRTANSKGLPVFVTEFGVCEASGNGRIDTNSANQWWGLLDSLKISYVNWDIADKDESCAALKPGTPGGSVGDSSRWTTSANLVVNYHKKKQTGVRC</sequence>
<dbReference type="InterPro" id="IPR001547">
    <property type="entry name" value="Glyco_hydro_5"/>
</dbReference>
<organism evidence="7">
    <name type="scientific">Heterodera avenae</name>
    <name type="common">Cereal cyst nematode worm</name>
    <dbReference type="NCBI Taxonomy" id="34510"/>
    <lineage>
        <taxon>Eukaryota</taxon>
        <taxon>Metazoa</taxon>
        <taxon>Ecdysozoa</taxon>
        <taxon>Nematoda</taxon>
        <taxon>Chromadorea</taxon>
        <taxon>Rhabditida</taxon>
        <taxon>Tylenchina</taxon>
        <taxon>Tylenchomorpha</taxon>
        <taxon>Tylenchoidea</taxon>
        <taxon>Heteroderidae</taxon>
        <taxon>Heteroderinae</taxon>
        <taxon>Heterodera</taxon>
    </lineage>
</organism>
<keyword evidence="2 4" id="KW-0378">Hydrolase</keyword>
<dbReference type="EMBL" id="JN861116">
    <property type="protein sequence ID" value="AFQ55682.1"/>
    <property type="molecule type" value="Genomic_DNA"/>
</dbReference>
<proteinExistence type="evidence at transcript level"/>
<dbReference type="PANTHER" id="PTHR34142:SF1">
    <property type="entry name" value="GLYCOSIDE HYDROLASE FAMILY 5 DOMAIN-CONTAINING PROTEIN"/>
    <property type="match status" value="1"/>
</dbReference>
<reference evidence="8" key="2">
    <citation type="submission" date="2011-10" db="EMBL/GenBank/DDBJ databases">
        <title>Ha-eng-3.</title>
        <authorList>
            <person name="Peng D."/>
            <person name="Long H."/>
        </authorList>
    </citation>
    <scope>NUCLEOTIDE SEQUENCE</scope>
</reference>
<evidence type="ECO:0000256" key="3">
    <source>
        <dbReference type="ARBA" id="ARBA00023295"/>
    </source>
</evidence>
<name>T1PTJ5_HETAV</name>
<evidence type="ECO:0000259" key="6">
    <source>
        <dbReference type="Pfam" id="PF00150"/>
    </source>
</evidence>
<feature type="chain" id="PRO_5007729143" evidence="5">
    <location>
        <begin position="21"/>
        <end position="324"/>
    </location>
</feature>
<protein>
    <submittedName>
        <fullName evidence="7">Beta-1,4-endoglucanase 3</fullName>
    </submittedName>
</protein>
<feature type="signal peptide" evidence="5">
    <location>
        <begin position="1"/>
        <end position="20"/>
    </location>
</feature>
<dbReference type="InterPro" id="IPR018087">
    <property type="entry name" value="Glyco_hydro_5_CS"/>
</dbReference>
<dbReference type="AlphaFoldDB" id="T1PTJ5"/>
<evidence type="ECO:0000313" key="8">
    <source>
        <dbReference type="EMBL" id="AFQ55683.1"/>
    </source>
</evidence>
<dbReference type="Gene3D" id="3.20.20.80">
    <property type="entry name" value="Glycosidases"/>
    <property type="match status" value="1"/>
</dbReference>
<evidence type="ECO:0000256" key="5">
    <source>
        <dbReference type="SAM" id="SignalP"/>
    </source>
</evidence>
<dbReference type="Pfam" id="PF00150">
    <property type="entry name" value="Cellulase"/>
    <property type="match status" value="1"/>
</dbReference>
<dbReference type="SUPFAM" id="SSF51445">
    <property type="entry name" value="(Trans)glycosidases"/>
    <property type="match status" value="1"/>
</dbReference>
<keyword evidence="5" id="KW-0732">Signal</keyword>
<dbReference type="InterPro" id="IPR017853">
    <property type="entry name" value="GH"/>
</dbReference>
<dbReference type="GO" id="GO:0000272">
    <property type="term" value="P:polysaccharide catabolic process"/>
    <property type="evidence" value="ECO:0007669"/>
    <property type="project" value="InterPro"/>
</dbReference>
<evidence type="ECO:0000256" key="1">
    <source>
        <dbReference type="ARBA" id="ARBA00005641"/>
    </source>
</evidence>
<dbReference type="GO" id="GO:0004553">
    <property type="term" value="F:hydrolase activity, hydrolyzing O-glycosyl compounds"/>
    <property type="evidence" value="ECO:0007669"/>
    <property type="project" value="InterPro"/>
</dbReference>
<reference evidence="7" key="1">
    <citation type="submission" date="2011-10" db="EMBL/GenBank/DDBJ databases">
        <title>Cloning and characterization of beta-1,4-endoglucanase genes from the cereal cyst neamtode Heterodera avenae.</title>
        <authorList>
            <person name="Peng D."/>
            <person name="Long H."/>
        </authorList>
    </citation>
    <scope>NUCLEOTIDE SEQUENCE</scope>
</reference>
<gene>
    <name evidence="7" type="primary">eng3</name>
</gene>
<dbReference type="PANTHER" id="PTHR34142">
    <property type="entry name" value="ENDO-BETA-1,4-GLUCANASE A"/>
    <property type="match status" value="1"/>
</dbReference>
<evidence type="ECO:0000256" key="4">
    <source>
        <dbReference type="RuleBase" id="RU361153"/>
    </source>
</evidence>
<dbReference type="EMBL" id="JN861117">
    <property type="protein sequence ID" value="AFQ55683.1"/>
    <property type="molecule type" value="mRNA"/>
</dbReference>
<evidence type="ECO:0000256" key="2">
    <source>
        <dbReference type="ARBA" id="ARBA00022801"/>
    </source>
</evidence>
<comment type="similarity">
    <text evidence="1 4">Belongs to the glycosyl hydrolase 5 (cellulase A) family.</text>
</comment>
<evidence type="ECO:0000313" key="7">
    <source>
        <dbReference type="EMBL" id="AFQ55682.1"/>
    </source>
</evidence>
<dbReference type="PROSITE" id="PS00659">
    <property type="entry name" value="GLYCOSYL_HYDROL_F5"/>
    <property type="match status" value="1"/>
</dbReference>
<feature type="domain" description="Glycoside hydrolase family 5" evidence="6">
    <location>
        <begin position="40"/>
        <end position="282"/>
    </location>
</feature>
<accession>T1PTJ5</accession>
<keyword evidence="3 4" id="KW-0326">Glycosidase</keyword>